<feature type="domain" description="Extensin-like C-terminal" evidence="2">
    <location>
        <begin position="43"/>
        <end position="225"/>
    </location>
</feature>
<evidence type="ECO:0000313" key="3">
    <source>
        <dbReference type="EMBL" id="OAN54274.1"/>
    </source>
</evidence>
<comment type="caution">
    <text evidence="3">The sequence shown here is derived from an EMBL/GenBank/DDBJ whole genome shotgun (WGS) entry which is preliminary data.</text>
</comment>
<dbReference type="Pfam" id="PF06904">
    <property type="entry name" value="Extensin-like_C"/>
    <property type="match status" value="1"/>
</dbReference>
<evidence type="ECO:0000313" key="4">
    <source>
        <dbReference type="Proteomes" id="UP000078543"/>
    </source>
</evidence>
<proteinExistence type="predicted"/>
<dbReference type="AlphaFoldDB" id="A0A178MVE0"/>
<organism evidence="3 4">
    <name type="scientific">Magnetospirillum moscoviense</name>
    <dbReference type="NCBI Taxonomy" id="1437059"/>
    <lineage>
        <taxon>Bacteria</taxon>
        <taxon>Pseudomonadati</taxon>
        <taxon>Pseudomonadota</taxon>
        <taxon>Alphaproteobacteria</taxon>
        <taxon>Rhodospirillales</taxon>
        <taxon>Rhodospirillaceae</taxon>
        <taxon>Magnetospirillum</taxon>
    </lineage>
</organism>
<feature type="signal peptide" evidence="1">
    <location>
        <begin position="1"/>
        <end position="19"/>
    </location>
</feature>
<protein>
    <recommendedName>
        <fullName evidence="2">Extensin-like C-terminal domain-containing protein</fullName>
    </recommendedName>
</protein>
<feature type="chain" id="PRO_5008092311" description="Extensin-like C-terminal domain-containing protein" evidence="1">
    <location>
        <begin position="20"/>
        <end position="227"/>
    </location>
</feature>
<evidence type="ECO:0000256" key="1">
    <source>
        <dbReference type="SAM" id="SignalP"/>
    </source>
</evidence>
<dbReference type="EMBL" id="LWQU01000119">
    <property type="protein sequence ID" value="OAN54274.1"/>
    <property type="molecule type" value="Genomic_DNA"/>
</dbReference>
<dbReference type="Proteomes" id="UP000078543">
    <property type="component" value="Unassembled WGS sequence"/>
</dbReference>
<reference evidence="3 4" key="1">
    <citation type="submission" date="2016-04" db="EMBL/GenBank/DDBJ databases">
        <title>Draft genome sequence of freshwater magnetotactic bacteria Magnetospirillum marisnigri SP-1 and Magnetospirillum moscoviense BB-1.</title>
        <authorList>
            <person name="Koziaeva V."/>
            <person name="Dziuba M.V."/>
            <person name="Ivanov T.M."/>
            <person name="Kuznetsov B."/>
            <person name="Grouzdev D.S."/>
        </authorList>
    </citation>
    <scope>NUCLEOTIDE SEQUENCE [LARGE SCALE GENOMIC DNA]</scope>
    <source>
        <strain evidence="3 4">BB-1</strain>
    </source>
</reference>
<gene>
    <name evidence="3" type="ORF">A6A05_08885</name>
</gene>
<evidence type="ECO:0000259" key="2">
    <source>
        <dbReference type="Pfam" id="PF06904"/>
    </source>
</evidence>
<dbReference type="InterPro" id="IPR009683">
    <property type="entry name" value="Extensin-like_C"/>
</dbReference>
<dbReference type="STRING" id="1437059.A6A05_08885"/>
<keyword evidence="4" id="KW-1185">Reference proteome</keyword>
<accession>A0A178MVE0</accession>
<name>A0A178MVE0_9PROT</name>
<dbReference type="PROSITE" id="PS51257">
    <property type="entry name" value="PROKAR_LIPOPROTEIN"/>
    <property type="match status" value="1"/>
</dbReference>
<keyword evidence="1" id="KW-0732">Signal</keyword>
<dbReference type="RefSeq" id="WP_068498507.1">
    <property type="nucleotide sequence ID" value="NZ_LWQU01000119.1"/>
</dbReference>
<sequence>MPYRALAVLCLLLALSACARGPAPSAFVFGPPAQPPLVDPDAACLRDLAALQVAYQPVQAFGDPEQGCGIANPVSVSASGAQFNRPSVMTCSLARTVAQFEQQIIQQAALARFGQPVRKILHAGTYDCRMRRNGTTLAAAGSTASKGGRLSEHAKGQAIDIVGFELADGTPISVKKDWRGAGTKSAFLHEVARGSCSTFNVVLTPNHDRLHQDHLHLDIGPHTLCGY</sequence>